<comment type="caution">
    <text evidence="12">The sequence shown here is derived from an EMBL/GenBank/DDBJ whole genome shotgun (WGS) entry which is preliminary data.</text>
</comment>
<evidence type="ECO:0000313" key="13">
    <source>
        <dbReference type="Proteomes" id="UP001499854"/>
    </source>
</evidence>
<dbReference type="Proteomes" id="UP001499854">
    <property type="component" value="Unassembled WGS sequence"/>
</dbReference>
<dbReference type="Gene3D" id="3.10.520.10">
    <property type="entry name" value="ApbE-like domains"/>
    <property type="match status" value="1"/>
</dbReference>
<dbReference type="PANTHER" id="PTHR30040:SF2">
    <property type="entry name" value="FAD:PROTEIN FMN TRANSFERASE"/>
    <property type="match status" value="1"/>
</dbReference>
<evidence type="ECO:0000256" key="8">
    <source>
        <dbReference type="ARBA" id="ARBA00022842"/>
    </source>
</evidence>
<keyword evidence="7" id="KW-0274">FAD</keyword>
<evidence type="ECO:0000313" key="12">
    <source>
        <dbReference type="EMBL" id="GAA1957145.1"/>
    </source>
</evidence>
<dbReference type="GO" id="GO:0016740">
    <property type="term" value="F:transferase activity"/>
    <property type="evidence" value="ECO:0007669"/>
    <property type="project" value="UniProtKB-KW"/>
</dbReference>
<gene>
    <name evidence="12" type="ORF">GCM10009838_11390</name>
</gene>
<dbReference type="InterPro" id="IPR024932">
    <property type="entry name" value="ApbE"/>
</dbReference>
<organism evidence="12 13">
    <name type="scientific">Catenulispora subtropica</name>
    <dbReference type="NCBI Taxonomy" id="450798"/>
    <lineage>
        <taxon>Bacteria</taxon>
        <taxon>Bacillati</taxon>
        <taxon>Actinomycetota</taxon>
        <taxon>Actinomycetes</taxon>
        <taxon>Catenulisporales</taxon>
        <taxon>Catenulisporaceae</taxon>
        <taxon>Catenulispora</taxon>
    </lineage>
</organism>
<evidence type="ECO:0000256" key="7">
    <source>
        <dbReference type="ARBA" id="ARBA00022827"/>
    </source>
</evidence>
<evidence type="ECO:0000256" key="1">
    <source>
        <dbReference type="ARBA" id="ARBA00001946"/>
    </source>
</evidence>
<dbReference type="Pfam" id="PF02424">
    <property type="entry name" value="ApbE"/>
    <property type="match status" value="1"/>
</dbReference>
<dbReference type="InterPro" id="IPR003374">
    <property type="entry name" value="ApbE-like_sf"/>
</dbReference>
<evidence type="ECO:0000256" key="10">
    <source>
        <dbReference type="ARBA" id="ARBA00048540"/>
    </source>
</evidence>
<reference evidence="12 13" key="1">
    <citation type="journal article" date="2019" name="Int. J. Syst. Evol. Microbiol.">
        <title>The Global Catalogue of Microorganisms (GCM) 10K type strain sequencing project: providing services to taxonomists for standard genome sequencing and annotation.</title>
        <authorList>
            <consortium name="The Broad Institute Genomics Platform"/>
            <consortium name="The Broad Institute Genome Sequencing Center for Infectious Disease"/>
            <person name="Wu L."/>
            <person name="Ma J."/>
        </authorList>
    </citation>
    <scope>NUCLEOTIDE SEQUENCE [LARGE SCALE GENOMIC DNA]</scope>
    <source>
        <strain evidence="12 13">JCM 16013</strain>
    </source>
</reference>
<evidence type="ECO:0000256" key="3">
    <source>
        <dbReference type="ARBA" id="ARBA00016337"/>
    </source>
</evidence>
<name>A0ABN2QRG7_9ACTN</name>
<evidence type="ECO:0000256" key="2">
    <source>
        <dbReference type="ARBA" id="ARBA00011955"/>
    </source>
</evidence>
<dbReference type="RefSeq" id="WP_344655852.1">
    <property type="nucleotide sequence ID" value="NZ_BAAAQM010000004.1"/>
</dbReference>
<keyword evidence="6" id="KW-0479">Metal-binding</keyword>
<dbReference type="EMBL" id="BAAAQM010000004">
    <property type="protein sequence ID" value="GAA1957145.1"/>
    <property type="molecule type" value="Genomic_DNA"/>
</dbReference>
<keyword evidence="13" id="KW-1185">Reference proteome</keyword>
<evidence type="ECO:0000256" key="5">
    <source>
        <dbReference type="ARBA" id="ARBA00022679"/>
    </source>
</evidence>
<comment type="cofactor">
    <cofactor evidence="1">
        <name>Mg(2+)</name>
        <dbReference type="ChEBI" id="CHEBI:18420"/>
    </cofactor>
</comment>
<accession>A0ABN2QRG7</accession>
<dbReference type="PANTHER" id="PTHR30040">
    <property type="entry name" value="THIAMINE BIOSYNTHESIS LIPOPROTEIN APBE"/>
    <property type="match status" value="1"/>
</dbReference>
<protein>
    <recommendedName>
        <fullName evidence="3">FAD:protein FMN transferase</fullName>
        <ecNumber evidence="2">2.7.1.180</ecNumber>
    </recommendedName>
    <alternativeName>
        <fullName evidence="9">Flavin transferase</fullName>
    </alternativeName>
</protein>
<dbReference type="EC" id="2.7.1.180" evidence="2"/>
<proteinExistence type="predicted"/>
<dbReference type="SUPFAM" id="SSF143631">
    <property type="entry name" value="ApbE-like"/>
    <property type="match status" value="1"/>
</dbReference>
<evidence type="ECO:0000256" key="11">
    <source>
        <dbReference type="SAM" id="MobiDB-lite"/>
    </source>
</evidence>
<sequence length="343" mass="35377">MSVGTRPFAAADWRALGCAVRLAVTEPEALDAARPALAAWLAEVDTACSRFREDSEIVALDRSGGRETPVSGVLAGAVAAALRGAEQTCGDVDPTVGSALAALGYDRDFALVEQDGAPLKLTVRPVPGWRRIAFDAAHRTLAVPAGIRLDLGATAKAWAADRAAADLAETLGCGVLVGLGGDIAVAGPPPRDGWTIRVQDVTDRSDPDGPRTEVVIRDGGLATSGTAARRWSRGGAGVHHIVDPRTGLPARTPWRTVSVTAATCLDANIASTAAVIRGDRAPDWLAGLGLDARLVAEDGTVHTVGRWPAEQTGARGRGPGVPTEADDLGPAVEPMGGPSWIQR</sequence>
<keyword evidence="5 12" id="KW-0808">Transferase</keyword>
<keyword evidence="4" id="KW-0285">Flavoprotein</keyword>
<feature type="region of interest" description="Disordered" evidence="11">
    <location>
        <begin position="310"/>
        <end position="343"/>
    </location>
</feature>
<evidence type="ECO:0000256" key="9">
    <source>
        <dbReference type="ARBA" id="ARBA00031306"/>
    </source>
</evidence>
<keyword evidence="8" id="KW-0460">Magnesium</keyword>
<evidence type="ECO:0000256" key="6">
    <source>
        <dbReference type="ARBA" id="ARBA00022723"/>
    </source>
</evidence>
<evidence type="ECO:0000256" key="4">
    <source>
        <dbReference type="ARBA" id="ARBA00022630"/>
    </source>
</evidence>
<comment type="catalytic activity">
    <reaction evidence="10">
        <text>L-threonyl-[protein] + FAD = FMN-L-threonyl-[protein] + AMP + H(+)</text>
        <dbReference type="Rhea" id="RHEA:36847"/>
        <dbReference type="Rhea" id="RHEA-COMP:11060"/>
        <dbReference type="Rhea" id="RHEA-COMP:11061"/>
        <dbReference type="ChEBI" id="CHEBI:15378"/>
        <dbReference type="ChEBI" id="CHEBI:30013"/>
        <dbReference type="ChEBI" id="CHEBI:57692"/>
        <dbReference type="ChEBI" id="CHEBI:74257"/>
        <dbReference type="ChEBI" id="CHEBI:456215"/>
        <dbReference type="EC" id="2.7.1.180"/>
    </reaction>
</comment>